<evidence type="ECO:0000256" key="1">
    <source>
        <dbReference type="SAM" id="MobiDB-lite"/>
    </source>
</evidence>
<dbReference type="EMBL" id="BSFF01000009">
    <property type="protein sequence ID" value="GLK57354.1"/>
    <property type="molecule type" value="Genomic_DNA"/>
</dbReference>
<reference evidence="2" key="2">
    <citation type="submission" date="2023-01" db="EMBL/GenBank/DDBJ databases">
        <authorList>
            <person name="Sun Q."/>
            <person name="Evtushenko L."/>
        </authorList>
    </citation>
    <scope>NUCLEOTIDE SEQUENCE</scope>
    <source>
        <strain evidence="2">VKM B-1606</strain>
    </source>
</reference>
<organism evidence="2 3">
    <name type="scientific">Methylopila capsulata</name>
    <dbReference type="NCBI Taxonomy" id="61654"/>
    <lineage>
        <taxon>Bacteria</taxon>
        <taxon>Pseudomonadati</taxon>
        <taxon>Pseudomonadota</taxon>
        <taxon>Alphaproteobacteria</taxon>
        <taxon>Hyphomicrobiales</taxon>
        <taxon>Methylopilaceae</taxon>
        <taxon>Methylopila</taxon>
    </lineage>
</organism>
<gene>
    <name evidence="2" type="ORF">GCM10008170_33740</name>
</gene>
<accession>A0A9W6IY28</accession>
<reference evidence="2" key="1">
    <citation type="journal article" date="2014" name="Int. J. Syst. Evol. Microbiol.">
        <title>Complete genome sequence of Corynebacterium casei LMG S-19264T (=DSM 44701T), isolated from a smear-ripened cheese.</title>
        <authorList>
            <consortium name="US DOE Joint Genome Institute (JGI-PGF)"/>
            <person name="Walter F."/>
            <person name="Albersmeier A."/>
            <person name="Kalinowski J."/>
            <person name="Ruckert C."/>
        </authorList>
    </citation>
    <scope>NUCLEOTIDE SEQUENCE</scope>
    <source>
        <strain evidence="2">VKM B-1606</strain>
    </source>
</reference>
<comment type="caution">
    <text evidence="2">The sequence shown here is derived from an EMBL/GenBank/DDBJ whole genome shotgun (WGS) entry which is preliminary data.</text>
</comment>
<name>A0A9W6IY28_9HYPH</name>
<evidence type="ECO:0000313" key="3">
    <source>
        <dbReference type="Proteomes" id="UP001143400"/>
    </source>
</evidence>
<proteinExistence type="predicted"/>
<protein>
    <submittedName>
        <fullName evidence="2">Uncharacterized protein</fullName>
    </submittedName>
</protein>
<sequence>MAVRDTIRESSEAKGSAAVTFRLVCASRLRDDSLGSCSVRASSMGEDAYIAGLSARCKPESDGVPRRHWARASPVRTRREPQWTIARST</sequence>
<feature type="region of interest" description="Disordered" evidence="1">
    <location>
        <begin position="62"/>
        <end position="89"/>
    </location>
</feature>
<dbReference type="Proteomes" id="UP001143400">
    <property type="component" value="Unassembled WGS sequence"/>
</dbReference>
<evidence type="ECO:0000313" key="2">
    <source>
        <dbReference type="EMBL" id="GLK57354.1"/>
    </source>
</evidence>
<dbReference type="AlphaFoldDB" id="A0A9W6IY28"/>